<keyword evidence="3 10" id="KW-0285">Flavoprotein</keyword>
<dbReference type="EMBL" id="FOMJ01000002">
    <property type="protein sequence ID" value="SFD18585.1"/>
    <property type="molecule type" value="Genomic_DNA"/>
</dbReference>
<comment type="similarity">
    <text evidence="10">Belongs to the NqrB/RnfD family.</text>
</comment>
<dbReference type="RefSeq" id="WP_093427706.1">
    <property type="nucleotide sequence ID" value="NZ_FOMJ01000002.1"/>
</dbReference>
<reference evidence="11 12" key="1">
    <citation type="submission" date="2016-10" db="EMBL/GenBank/DDBJ databases">
        <authorList>
            <person name="de Groot N.N."/>
        </authorList>
    </citation>
    <scope>NUCLEOTIDE SEQUENCE [LARGE SCALE GENOMIC DNA]</scope>
    <source>
        <strain evidence="11 12">HL3</strain>
    </source>
</reference>
<evidence type="ECO:0000313" key="11">
    <source>
        <dbReference type="EMBL" id="SFD18585.1"/>
    </source>
</evidence>
<comment type="cofactor">
    <cofactor evidence="10">
        <name>FMN</name>
        <dbReference type="ChEBI" id="CHEBI:58210"/>
    </cofactor>
</comment>
<dbReference type="GO" id="GO:0022900">
    <property type="term" value="P:electron transport chain"/>
    <property type="evidence" value="ECO:0007669"/>
    <property type="project" value="UniProtKB-UniRule"/>
</dbReference>
<feature type="modified residue" description="FMN phosphoryl threonine" evidence="10">
    <location>
        <position position="177"/>
    </location>
</feature>
<feature type="transmembrane region" description="Helical" evidence="10">
    <location>
        <begin position="45"/>
        <end position="65"/>
    </location>
</feature>
<keyword evidence="9 10" id="KW-0472">Membrane</keyword>
<comment type="subcellular location">
    <subcellularLocation>
        <location evidence="10">Cell inner membrane</location>
        <topology evidence="10">Multi-pass membrane protein</topology>
    </subcellularLocation>
</comment>
<feature type="transmembrane region" description="Helical" evidence="10">
    <location>
        <begin position="232"/>
        <end position="251"/>
    </location>
</feature>
<dbReference type="HAMAP" id="MF_00462">
    <property type="entry name" value="RsxD_RnfD"/>
    <property type="match status" value="1"/>
</dbReference>
<keyword evidence="4 10" id="KW-0288">FMN</keyword>
<keyword evidence="12" id="KW-1185">Reference proteome</keyword>
<evidence type="ECO:0000256" key="8">
    <source>
        <dbReference type="ARBA" id="ARBA00022989"/>
    </source>
</evidence>
<accession>A0A1I1Q940</accession>
<evidence type="ECO:0000256" key="5">
    <source>
        <dbReference type="ARBA" id="ARBA00022692"/>
    </source>
</evidence>
<keyword evidence="10" id="KW-1003">Cell membrane</keyword>
<keyword evidence="2 10" id="KW-0597">Phosphoprotein</keyword>
<keyword evidence="7 10" id="KW-0249">Electron transport</keyword>
<keyword evidence="5 10" id="KW-0812">Transmembrane</keyword>
<feature type="transmembrane region" description="Helical" evidence="10">
    <location>
        <begin position="21"/>
        <end position="39"/>
    </location>
</feature>
<dbReference type="GO" id="GO:0055085">
    <property type="term" value="P:transmembrane transport"/>
    <property type="evidence" value="ECO:0007669"/>
    <property type="project" value="InterPro"/>
</dbReference>
<feature type="transmembrane region" description="Helical" evidence="10">
    <location>
        <begin position="314"/>
        <end position="332"/>
    </location>
</feature>
<keyword evidence="8 10" id="KW-1133">Transmembrane helix</keyword>
<keyword evidence="6 10" id="KW-1278">Translocase</keyword>
<proteinExistence type="inferred from homology"/>
<keyword evidence="1 10" id="KW-0813">Transport</keyword>
<evidence type="ECO:0000256" key="7">
    <source>
        <dbReference type="ARBA" id="ARBA00022982"/>
    </source>
</evidence>
<evidence type="ECO:0000256" key="6">
    <source>
        <dbReference type="ARBA" id="ARBA00022967"/>
    </source>
</evidence>
<gene>
    <name evidence="10" type="primary">rnfD</name>
    <name evidence="11" type="ORF">SAMN05660831_01057</name>
</gene>
<dbReference type="Pfam" id="PF03116">
    <property type="entry name" value="NQR2_RnfD_RnfE"/>
    <property type="match status" value="1"/>
</dbReference>
<name>A0A1I1Q940_9GAMM</name>
<organism evidence="11 12">
    <name type="scientific">Thiohalospira halophila DSM 15071</name>
    <dbReference type="NCBI Taxonomy" id="1123397"/>
    <lineage>
        <taxon>Bacteria</taxon>
        <taxon>Pseudomonadati</taxon>
        <taxon>Pseudomonadota</taxon>
        <taxon>Gammaproteobacteria</taxon>
        <taxon>Thiohalospirales</taxon>
        <taxon>Thiohalospiraceae</taxon>
        <taxon>Thiohalospira</taxon>
    </lineage>
</organism>
<dbReference type="PANTHER" id="PTHR30578">
    <property type="entry name" value="ELECTRON TRANSPORT COMPLEX PROTEIN RNFD"/>
    <property type="match status" value="1"/>
</dbReference>
<dbReference type="GO" id="GO:0005886">
    <property type="term" value="C:plasma membrane"/>
    <property type="evidence" value="ECO:0007669"/>
    <property type="project" value="UniProtKB-SubCell"/>
</dbReference>
<dbReference type="OrthoDB" id="9776359at2"/>
<protein>
    <recommendedName>
        <fullName evidence="10">Ion-translocating oxidoreductase complex subunit D</fullName>
        <ecNumber evidence="10">7.-.-.-</ecNumber>
    </recommendedName>
    <alternativeName>
        <fullName evidence="10">Rnf electron transport complex subunit D</fullName>
    </alternativeName>
</protein>
<evidence type="ECO:0000256" key="2">
    <source>
        <dbReference type="ARBA" id="ARBA00022553"/>
    </source>
</evidence>
<evidence type="ECO:0000256" key="10">
    <source>
        <dbReference type="HAMAP-Rule" id="MF_00462"/>
    </source>
</evidence>
<dbReference type="EC" id="7.-.-.-" evidence="10"/>
<dbReference type="InterPro" id="IPR004338">
    <property type="entry name" value="NqrB/RnfD"/>
</dbReference>
<keyword evidence="10" id="KW-0997">Cell inner membrane</keyword>
<dbReference type="AlphaFoldDB" id="A0A1I1Q940"/>
<feature type="transmembrane region" description="Helical" evidence="10">
    <location>
        <begin position="77"/>
        <end position="98"/>
    </location>
</feature>
<dbReference type="NCBIfam" id="TIGR01946">
    <property type="entry name" value="rnfD"/>
    <property type="match status" value="1"/>
</dbReference>
<feature type="transmembrane region" description="Helical" evidence="10">
    <location>
        <begin position="257"/>
        <end position="277"/>
    </location>
</feature>
<evidence type="ECO:0000313" key="12">
    <source>
        <dbReference type="Proteomes" id="UP000198611"/>
    </source>
</evidence>
<dbReference type="PANTHER" id="PTHR30578:SF0">
    <property type="entry name" value="ION-TRANSLOCATING OXIDOREDUCTASE COMPLEX SUBUNIT D"/>
    <property type="match status" value="1"/>
</dbReference>
<feature type="transmembrane region" description="Helical" evidence="10">
    <location>
        <begin position="289"/>
        <end position="308"/>
    </location>
</feature>
<evidence type="ECO:0000256" key="1">
    <source>
        <dbReference type="ARBA" id="ARBA00022448"/>
    </source>
</evidence>
<dbReference type="Proteomes" id="UP000198611">
    <property type="component" value="Unassembled WGS sequence"/>
</dbReference>
<comment type="function">
    <text evidence="10">Part of a membrane-bound complex that couples electron transfer with translocation of ions across the membrane.</text>
</comment>
<evidence type="ECO:0000256" key="4">
    <source>
        <dbReference type="ARBA" id="ARBA00022643"/>
    </source>
</evidence>
<evidence type="ECO:0000256" key="3">
    <source>
        <dbReference type="ARBA" id="ARBA00022630"/>
    </source>
</evidence>
<comment type="subunit">
    <text evidence="10">The complex is composed of six subunits: RnfA, RnfB, RnfC, RnfD, RnfE and RnfG.</text>
</comment>
<dbReference type="InterPro" id="IPR011303">
    <property type="entry name" value="RnfD_bac"/>
</dbReference>
<dbReference type="STRING" id="1123397.SAMN05660831_01057"/>
<sequence>MFELVRSSPHFHPGRSSVRRVMFTVCAALIPGTLAHLWFFGPGIAFNLVAAIAAALLTEAVLLRLRHRPVMPFLGDGSAVLTAWLLALALPSLAPWWLPMLGTALGMALGKHLYGGLGHNPFNPAMVGYVILLVSFPREMTTWLPPAGAVDLGAHLQFFLTGSLPAAADLDAVTRATPLDQIKTALGQNQTIPEVWQGNPIFGDLAGIGWEWINTLFLLGGLWLVFRKVIPWQTPAGVILGVGIPALFFYALDPGAYGSPAFHILSGATMLGAFFIATDPVSAPSAPLARLWYGLGIGAFIYIIRTWGGYPDGVAFAVLLMNTAAPTLDYYIQPRTFGHGRGE</sequence>
<evidence type="ECO:0000256" key="9">
    <source>
        <dbReference type="ARBA" id="ARBA00023136"/>
    </source>
</evidence>